<evidence type="ECO:0000313" key="2">
    <source>
        <dbReference type="EMBL" id="GBP19623.1"/>
    </source>
</evidence>
<reference evidence="2 3" key="1">
    <citation type="journal article" date="2019" name="Commun. Biol.">
        <title>The bagworm genome reveals a unique fibroin gene that provides high tensile strength.</title>
        <authorList>
            <person name="Kono N."/>
            <person name="Nakamura H."/>
            <person name="Ohtoshi R."/>
            <person name="Tomita M."/>
            <person name="Numata K."/>
            <person name="Arakawa K."/>
        </authorList>
    </citation>
    <scope>NUCLEOTIDE SEQUENCE [LARGE SCALE GENOMIC DNA]</scope>
</reference>
<gene>
    <name evidence="2" type="ORF">EVAR_75595_1</name>
</gene>
<dbReference type="Proteomes" id="UP000299102">
    <property type="component" value="Unassembled WGS sequence"/>
</dbReference>
<evidence type="ECO:0000256" key="1">
    <source>
        <dbReference type="SAM" id="MobiDB-lite"/>
    </source>
</evidence>
<protein>
    <submittedName>
        <fullName evidence="2">Uncharacterized protein</fullName>
    </submittedName>
</protein>
<dbReference type="AlphaFoldDB" id="A0A4C1TZW0"/>
<feature type="compositionally biased region" description="Basic residues" evidence="1">
    <location>
        <begin position="1"/>
        <end position="12"/>
    </location>
</feature>
<comment type="caution">
    <text evidence="2">The sequence shown here is derived from an EMBL/GenBank/DDBJ whole genome shotgun (WGS) entry which is preliminary data.</text>
</comment>
<proteinExistence type="predicted"/>
<organism evidence="2 3">
    <name type="scientific">Eumeta variegata</name>
    <name type="common">Bagworm moth</name>
    <name type="synonym">Eumeta japonica</name>
    <dbReference type="NCBI Taxonomy" id="151549"/>
    <lineage>
        <taxon>Eukaryota</taxon>
        <taxon>Metazoa</taxon>
        <taxon>Ecdysozoa</taxon>
        <taxon>Arthropoda</taxon>
        <taxon>Hexapoda</taxon>
        <taxon>Insecta</taxon>
        <taxon>Pterygota</taxon>
        <taxon>Neoptera</taxon>
        <taxon>Endopterygota</taxon>
        <taxon>Lepidoptera</taxon>
        <taxon>Glossata</taxon>
        <taxon>Ditrysia</taxon>
        <taxon>Tineoidea</taxon>
        <taxon>Psychidae</taxon>
        <taxon>Oiketicinae</taxon>
        <taxon>Eumeta</taxon>
    </lineage>
</organism>
<sequence length="79" mass="9064">MPVRTLRRRRSREWRQGAGGPGFTNESLAERRHSPRRIESKFNKASENPFRLHGFSLIGRGRRDVTRGAFGRAPPAHRG</sequence>
<evidence type="ECO:0000313" key="3">
    <source>
        <dbReference type="Proteomes" id="UP000299102"/>
    </source>
</evidence>
<feature type="region of interest" description="Disordered" evidence="1">
    <location>
        <begin position="1"/>
        <end position="34"/>
    </location>
</feature>
<dbReference type="EMBL" id="BGZK01000110">
    <property type="protein sequence ID" value="GBP19623.1"/>
    <property type="molecule type" value="Genomic_DNA"/>
</dbReference>
<name>A0A4C1TZW0_EUMVA</name>
<keyword evidence="3" id="KW-1185">Reference proteome</keyword>
<accession>A0A4C1TZW0</accession>